<evidence type="ECO:0000256" key="7">
    <source>
        <dbReference type="ARBA" id="ARBA00023002"/>
    </source>
</evidence>
<dbReference type="InterPro" id="IPR036188">
    <property type="entry name" value="FAD/NAD-bd_sf"/>
</dbReference>
<dbReference type="InterPro" id="IPR017900">
    <property type="entry name" value="4Fe4S_Fe_S_CS"/>
</dbReference>
<evidence type="ECO:0000256" key="5">
    <source>
        <dbReference type="ARBA" id="ARBA00022827"/>
    </source>
</evidence>
<comment type="catalytic activity">
    <reaction evidence="10">
        <text>2 reduced [2Fe-2S]-[ferredoxin] + NADP(+) + H(+) = 2 oxidized [2Fe-2S]-[ferredoxin] + NADPH</text>
        <dbReference type="Rhea" id="RHEA:20125"/>
        <dbReference type="Rhea" id="RHEA-COMP:10000"/>
        <dbReference type="Rhea" id="RHEA-COMP:10001"/>
        <dbReference type="ChEBI" id="CHEBI:15378"/>
        <dbReference type="ChEBI" id="CHEBI:33737"/>
        <dbReference type="ChEBI" id="CHEBI:33738"/>
        <dbReference type="ChEBI" id="CHEBI:57783"/>
        <dbReference type="ChEBI" id="CHEBI:58349"/>
        <dbReference type="EC" id="1.18.1.2"/>
    </reaction>
</comment>
<evidence type="ECO:0000259" key="11">
    <source>
        <dbReference type="PROSITE" id="PS51379"/>
    </source>
</evidence>
<protein>
    <recommendedName>
        <fullName evidence="2">ferredoxin--NADP(+) reductase</fullName>
        <ecNumber evidence="2">1.18.1.2</ecNumber>
    </recommendedName>
</protein>
<dbReference type="Proteomes" id="UP000662986">
    <property type="component" value="Chromosome"/>
</dbReference>
<comment type="cofactor">
    <cofactor evidence="1">
        <name>FAD</name>
        <dbReference type="ChEBI" id="CHEBI:57692"/>
    </cofactor>
</comment>
<dbReference type="Pfam" id="PF00037">
    <property type="entry name" value="Fer4"/>
    <property type="match status" value="1"/>
</dbReference>
<dbReference type="SUPFAM" id="SSF54862">
    <property type="entry name" value="4Fe-4S ferredoxins"/>
    <property type="match status" value="1"/>
</dbReference>
<proteinExistence type="predicted"/>
<dbReference type="PRINTS" id="PR00419">
    <property type="entry name" value="ADXRDTASE"/>
</dbReference>
<dbReference type="SUPFAM" id="SSF51971">
    <property type="entry name" value="Nucleotide-binding domain"/>
    <property type="match status" value="1"/>
</dbReference>
<dbReference type="EC" id="1.18.1.2" evidence="2"/>
<evidence type="ECO:0000313" key="13">
    <source>
        <dbReference type="Proteomes" id="UP000662986"/>
    </source>
</evidence>
<dbReference type="InterPro" id="IPR055275">
    <property type="entry name" value="Ferredox_Rdtase"/>
</dbReference>
<keyword evidence="9" id="KW-0411">Iron-sulfur</keyword>
<feature type="domain" description="4Fe-4S ferredoxin-type" evidence="11">
    <location>
        <begin position="1"/>
        <end position="29"/>
    </location>
</feature>
<keyword evidence="6" id="KW-0521">NADP</keyword>
<dbReference type="Gene3D" id="3.50.50.60">
    <property type="entry name" value="FAD/NAD(P)-binding domain"/>
    <property type="match status" value="1"/>
</dbReference>
<dbReference type="PANTHER" id="PTHR48467">
    <property type="entry name" value="GLUTAMATE SYNTHASE 1 [NADH], CHLOROPLASTIC-LIKE"/>
    <property type="match status" value="1"/>
</dbReference>
<sequence length="566" mass="61020">MPHVITQSCCNDAACVSACPVDCIHPSPGEPGYRTAEMLYIDPATCVDCGACVDVCPVDAISPDAALGEESRAFIELNRLHFSGRSYPRRDLPLPPAPMTVTEREPLRVAVVGAGPAAMFAVESILSRRGLEATVDVYERLPVPYGLARFGVAPDHLRTKRVIGQFERAASRRGVTFHFNTRVGRDITHEQLATSHHAVLYAVGAPSDRRLEVPGEDLPGSHPATHFVGWYNGHPDHSGHEFNLSHPRAVVIGNGNVALDVARILVSDVDSLRRTDISGRALGLLAQSAVEEVLVVGRRGVEHSAYTTKELVELDHLAGVNVLAHSRETTVDAATSVALNKHGNEQLRFKIDIAQRYAGRVRSPERKAITLRYLASPVEILGSDRVTGIRLERNEIRDDAGNHRAVGTGEIEQIDCGLVLRSIGYSGDPVPGVPFDVATRRIPNESGRVVDPRGETIPGIYTAGWIKRGPSGVIGTNKTCAAETVNAIVDDYLSGLLSTPSSPPPAVGVEAFGWDGWLAIDAYERSAGGRERPREKVVDWPKLVELATAGAAIDVPARGTDRMAPW</sequence>
<evidence type="ECO:0000256" key="6">
    <source>
        <dbReference type="ARBA" id="ARBA00022857"/>
    </source>
</evidence>
<keyword evidence="3" id="KW-0285">Flavoprotein</keyword>
<keyword evidence="8" id="KW-0408">Iron</keyword>
<dbReference type="EMBL" id="CP070619">
    <property type="protein sequence ID" value="QSE90773.1"/>
    <property type="molecule type" value="Genomic_DNA"/>
</dbReference>
<evidence type="ECO:0000256" key="8">
    <source>
        <dbReference type="ARBA" id="ARBA00023004"/>
    </source>
</evidence>
<reference evidence="12 13" key="2">
    <citation type="journal article" date="2022" name="Arch. Microbiol.">
        <title>Rhodococcus pseudokoreensis sp. nov. isolated from the rhizosphere of young M26 apple rootstocks.</title>
        <authorList>
            <person name="Kampfer P."/>
            <person name="Glaeser S.P."/>
            <person name="Blom J."/>
            <person name="Wolf J."/>
            <person name="Benning S."/>
            <person name="Schloter M."/>
            <person name="Neumann-Schaal M."/>
        </authorList>
    </citation>
    <scope>NUCLEOTIDE SEQUENCE [LARGE SCALE GENOMIC DNA]</scope>
    <source>
        <strain evidence="12 13">R79</strain>
    </source>
</reference>
<dbReference type="Gene3D" id="3.40.50.720">
    <property type="entry name" value="NAD(P)-binding Rossmann-like Domain"/>
    <property type="match status" value="1"/>
</dbReference>
<dbReference type="PROSITE" id="PS51379">
    <property type="entry name" value="4FE4S_FER_2"/>
    <property type="match status" value="2"/>
</dbReference>
<name>A0A974W3V5_9NOCA</name>
<evidence type="ECO:0000256" key="9">
    <source>
        <dbReference type="ARBA" id="ARBA00023014"/>
    </source>
</evidence>
<feature type="domain" description="4Fe-4S ferredoxin-type" evidence="11">
    <location>
        <begin position="37"/>
        <end position="66"/>
    </location>
</feature>
<organism evidence="12 13">
    <name type="scientific">Rhodococcus pseudokoreensis</name>
    <dbReference type="NCBI Taxonomy" id="2811421"/>
    <lineage>
        <taxon>Bacteria</taxon>
        <taxon>Bacillati</taxon>
        <taxon>Actinomycetota</taxon>
        <taxon>Actinomycetes</taxon>
        <taxon>Mycobacteriales</taxon>
        <taxon>Nocardiaceae</taxon>
        <taxon>Rhodococcus</taxon>
    </lineage>
</organism>
<keyword evidence="13" id="KW-1185">Reference proteome</keyword>
<evidence type="ECO:0000256" key="4">
    <source>
        <dbReference type="ARBA" id="ARBA00022723"/>
    </source>
</evidence>
<keyword evidence="4" id="KW-0479">Metal-binding</keyword>
<gene>
    <name evidence="12" type="ORF">JWS13_20155</name>
</gene>
<evidence type="ECO:0000256" key="1">
    <source>
        <dbReference type="ARBA" id="ARBA00001974"/>
    </source>
</evidence>
<accession>A0A974W3V5</accession>
<evidence type="ECO:0000256" key="10">
    <source>
        <dbReference type="ARBA" id="ARBA00047776"/>
    </source>
</evidence>
<dbReference type="InterPro" id="IPR023753">
    <property type="entry name" value="FAD/NAD-binding_dom"/>
</dbReference>
<evidence type="ECO:0000256" key="3">
    <source>
        <dbReference type="ARBA" id="ARBA00022630"/>
    </source>
</evidence>
<dbReference type="InterPro" id="IPR017896">
    <property type="entry name" value="4Fe4S_Fe-S-bd"/>
</dbReference>
<dbReference type="Gene3D" id="3.30.70.20">
    <property type="match status" value="1"/>
</dbReference>
<dbReference type="PANTHER" id="PTHR48467:SF1">
    <property type="entry name" value="GLUTAMATE SYNTHASE 1 [NADH], CHLOROPLASTIC-LIKE"/>
    <property type="match status" value="1"/>
</dbReference>
<keyword evidence="5" id="KW-0274">FAD</keyword>
<dbReference type="PROSITE" id="PS00198">
    <property type="entry name" value="4FE4S_FER_1"/>
    <property type="match status" value="1"/>
</dbReference>
<evidence type="ECO:0000313" key="12">
    <source>
        <dbReference type="EMBL" id="QSE90773.1"/>
    </source>
</evidence>
<reference evidence="12 13" key="1">
    <citation type="journal article" date="2021" name="Microbiol. Resour. Announc.">
        <title>Complete Genome Sequences of Two Rhodococcus sp. Strains with Large and Linear Chromosomes, Isolated from Apple Rhizosphere.</title>
        <authorList>
            <person name="Benning S."/>
            <person name="Brugnone N."/>
            <person name="Siani R."/>
            <person name="Kublik S."/>
            <person name="Schloter M."/>
            <person name="Rad V."/>
        </authorList>
    </citation>
    <scope>NUCLEOTIDE SEQUENCE [LARGE SCALE GENOMIC DNA]</scope>
    <source>
        <strain evidence="12 13">R79</strain>
    </source>
</reference>
<dbReference type="Pfam" id="PF07992">
    <property type="entry name" value="Pyr_redox_2"/>
    <property type="match status" value="1"/>
</dbReference>
<evidence type="ECO:0000256" key="2">
    <source>
        <dbReference type="ARBA" id="ARBA00013223"/>
    </source>
</evidence>
<dbReference type="RefSeq" id="WP_206007195.1">
    <property type="nucleotide sequence ID" value="NZ_CP070619.1"/>
</dbReference>
<keyword evidence="7" id="KW-0560">Oxidoreductase</keyword>